<feature type="transmembrane region" description="Helical" evidence="1">
    <location>
        <begin position="12"/>
        <end position="35"/>
    </location>
</feature>
<comment type="caution">
    <text evidence="2">The sequence shown here is derived from an EMBL/GenBank/DDBJ whole genome shotgun (WGS) entry which is preliminary data.</text>
</comment>
<dbReference type="AlphaFoldDB" id="A0A4U8PZL9"/>
<keyword evidence="1" id="KW-0812">Transmembrane</keyword>
<evidence type="ECO:0000256" key="1">
    <source>
        <dbReference type="SAM" id="Phobius"/>
    </source>
</evidence>
<sequence length="200" mass="21494">MSRKTSSIKDDFTILAQLMIPVCVAVNFVGGQLAAILKLPVYLDAIGTFFIAMLCGPWVSAVTGMLSNIVAGIANPSNFPFLPVGVIIGITAGFLAKKRMFTVWWKWIISILILSAVSILAAAPVVVLLYGGITGGGTSIITAVAMAAGANIWTAFFGTEGIFTVLDRIISFIICWLVLRVIPKRTLIKFLCGQYYIKET</sequence>
<feature type="transmembrane region" description="Helical" evidence="1">
    <location>
        <begin position="137"/>
        <end position="156"/>
    </location>
</feature>
<accession>A0A4U8PZL9</accession>
<protein>
    <recommendedName>
        <fullName evidence="4">ECF transporter S component</fullName>
    </recommendedName>
</protein>
<organism evidence="2 3">
    <name type="scientific">Robinsoniella peoriensis</name>
    <dbReference type="NCBI Taxonomy" id="180332"/>
    <lineage>
        <taxon>Bacteria</taxon>
        <taxon>Bacillati</taxon>
        <taxon>Bacillota</taxon>
        <taxon>Clostridia</taxon>
        <taxon>Lachnospirales</taxon>
        <taxon>Lachnospiraceae</taxon>
        <taxon>Robinsoniella</taxon>
    </lineage>
</organism>
<dbReference type="STRING" id="180332.GCA_000797495_04653"/>
<dbReference type="OrthoDB" id="9766854at2"/>
<keyword evidence="1" id="KW-0472">Membrane</keyword>
<dbReference type="Gene3D" id="1.10.1760.20">
    <property type="match status" value="1"/>
</dbReference>
<proteinExistence type="predicted"/>
<feature type="transmembrane region" description="Helical" evidence="1">
    <location>
        <begin position="41"/>
        <end position="66"/>
    </location>
</feature>
<dbReference type="Proteomes" id="UP000306509">
    <property type="component" value="Unassembled WGS sequence"/>
</dbReference>
<evidence type="ECO:0000313" key="2">
    <source>
        <dbReference type="EMBL" id="TLC97780.1"/>
    </source>
</evidence>
<dbReference type="EMBL" id="QGQD01000110">
    <property type="protein sequence ID" value="TLC97780.1"/>
    <property type="molecule type" value="Genomic_DNA"/>
</dbReference>
<reference evidence="2 3" key="1">
    <citation type="journal article" date="2019" name="Anaerobe">
        <title>Detection of Robinsoniella peoriensis in multiple bone samples of a trauma patient.</title>
        <authorList>
            <person name="Schrottner P."/>
            <person name="Hartwich K."/>
            <person name="Bunk B."/>
            <person name="Schober I."/>
            <person name="Helbig S."/>
            <person name="Rudolph W.W."/>
            <person name="Gunzer F."/>
        </authorList>
    </citation>
    <scope>NUCLEOTIDE SEQUENCE [LARGE SCALE GENOMIC DNA]</scope>
    <source>
        <strain evidence="2 3">DSM 106044</strain>
    </source>
</reference>
<feature type="transmembrane region" description="Helical" evidence="1">
    <location>
        <begin position="78"/>
        <end position="96"/>
    </location>
</feature>
<feature type="transmembrane region" description="Helical" evidence="1">
    <location>
        <begin position="162"/>
        <end position="179"/>
    </location>
</feature>
<evidence type="ECO:0000313" key="3">
    <source>
        <dbReference type="Proteomes" id="UP000306509"/>
    </source>
</evidence>
<keyword evidence="1" id="KW-1133">Transmembrane helix</keyword>
<gene>
    <name evidence="2" type="ORF">DSM106044_05436</name>
</gene>
<dbReference type="RefSeq" id="WP_027295860.1">
    <property type="nucleotide sequence ID" value="NZ_CABMJZ010000016.1"/>
</dbReference>
<feature type="transmembrane region" description="Helical" evidence="1">
    <location>
        <begin position="108"/>
        <end position="130"/>
    </location>
</feature>
<evidence type="ECO:0008006" key="4">
    <source>
        <dbReference type="Google" id="ProtNLM"/>
    </source>
</evidence>
<keyword evidence="3" id="KW-1185">Reference proteome</keyword>
<name>A0A4U8PZL9_9FIRM</name>